<name>A0AAW5R296_9HYPH</name>
<dbReference type="PANTHER" id="PTHR43346">
    <property type="entry name" value="LIGAND BINDING DOMAIN PROTEIN, PUTATIVE (AFU_ORTHOLOGUE AFUA_6G14370)-RELATED"/>
    <property type="match status" value="1"/>
</dbReference>
<reference evidence="2 3" key="1">
    <citation type="submission" date="2022-04" db="EMBL/GenBank/DDBJ databases">
        <authorList>
            <person name="Ye Y.-Q."/>
            <person name="Du Z.-J."/>
        </authorList>
    </citation>
    <scope>NUCLEOTIDE SEQUENCE [LARGE SCALE GENOMIC DNA]</scope>
    <source>
        <strain evidence="2 3">A6E488</strain>
    </source>
</reference>
<dbReference type="Gene3D" id="2.60.120.10">
    <property type="entry name" value="Jelly Rolls"/>
    <property type="match status" value="1"/>
</dbReference>
<dbReference type="PANTHER" id="PTHR43346:SF1">
    <property type="entry name" value="QUERCETIN 2,3-DIOXYGENASE-RELATED"/>
    <property type="match status" value="1"/>
</dbReference>
<proteinExistence type="predicted"/>
<gene>
    <name evidence="2" type="ORF">MUB46_16640</name>
</gene>
<sequence>MMVMPAGITPSTEGFDGVVWSILGQTYTLKQHSDHSMAWHALFPSGTFVPPHVHPTQDEFIYVLSGRYDLWLDGKEFTATAGDLVRMPMGIPHGIFNKSGADATSLFWVAPTRSLKSLFERIHNVPDPAEVVRIAAEHEVDFLPPAD</sequence>
<evidence type="ECO:0000313" key="3">
    <source>
        <dbReference type="Proteomes" id="UP001320898"/>
    </source>
</evidence>
<dbReference type="InterPro" id="IPR014710">
    <property type="entry name" value="RmlC-like_jellyroll"/>
</dbReference>
<feature type="domain" description="Cupin type-2" evidence="1">
    <location>
        <begin position="42"/>
        <end position="108"/>
    </location>
</feature>
<dbReference type="AlphaFoldDB" id="A0AAW5R296"/>
<protein>
    <submittedName>
        <fullName evidence="2">Cupin domain-containing protein</fullName>
    </submittedName>
</protein>
<dbReference type="Proteomes" id="UP001320898">
    <property type="component" value="Unassembled WGS sequence"/>
</dbReference>
<keyword evidence="3" id="KW-1185">Reference proteome</keyword>
<dbReference type="SUPFAM" id="SSF51182">
    <property type="entry name" value="RmlC-like cupins"/>
    <property type="match status" value="1"/>
</dbReference>
<evidence type="ECO:0000313" key="2">
    <source>
        <dbReference type="EMBL" id="MCT8973492.1"/>
    </source>
</evidence>
<dbReference type="RefSeq" id="WP_261617057.1">
    <property type="nucleotide sequence ID" value="NZ_JALIDZ010000007.1"/>
</dbReference>
<comment type="caution">
    <text evidence="2">The sequence shown here is derived from an EMBL/GenBank/DDBJ whole genome shotgun (WGS) entry which is preliminary data.</text>
</comment>
<dbReference type="InterPro" id="IPR011051">
    <property type="entry name" value="RmlC_Cupin_sf"/>
</dbReference>
<dbReference type="InterPro" id="IPR052538">
    <property type="entry name" value="Flavonoid_dioxygenase-like"/>
</dbReference>
<dbReference type="EMBL" id="JALIDZ010000007">
    <property type="protein sequence ID" value="MCT8973492.1"/>
    <property type="molecule type" value="Genomic_DNA"/>
</dbReference>
<dbReference type="InterPro" id="IPR013096">
    <property type="entry name" value="Cupin_2"/>
</dbReference>
<organism evidence="2 3">
    <name type="scientific">Microbaculum marinisediminis</name>
    <dbReference type="NCBI Taxonomy" id="2931392"/>
    <lineage>
        <taxon>Bacteria</taxon>
        <taxon>Pseudomonadati</taxon>
        <taxon>Pseudomonadota</taxon>
        <taxon>Alphaproteobacteria</taxon>
        <taxon>Hyphomicrobiales</taxon>
        <taxon>Tepidamorphaceae</taxon>
        <taxon>Microbaculum</taxon>
    </lineage>
</organism>
<evidence type="ECO:0000259" key="1">
    <source>
        <dbReference type="Pfam" id="PF07883"/>
    </source>
</evidence>
<accession>A0AAW5R296</accession>
<dbReference type="Pfam" id="PF07883">
    <property type="entry name" value="Cupin_2"/>
    <property type="match status" value="1"/>
</dbReference>